<organism evidence="3 4">
    <name type="scientific">Ekhidna lutea</name>
    <dbReference type="NCBI Taxonomy" id="447679"/>
    <lineage>
        <taxon>Bacteria</taxon>
        <taxon>Pseudomonadati</taxon>
        <taxon>Bacteroidota</taxon>
        <taxon>Cytophagia</taxon>
        <taxon>Cytophagales</taxon>
        <taxon>Reichenbachiellaceae</taxon>
        <taxon>Ekhidna</taxon>
    </lineage>
</organism>
<dbReference type="EMBL" id="FZPD01000004">
    <property type="protein sequence ID" value="SNT13791.1"/>
    <property type="molecule type" value="Genomic_DNA"/>
</dbReference>
<name>A0A239K709_EKHLU</name>
<proteinExistence type="predicted"/>
<evidence type="ECO:0000313" key="3">
    <source>
        <dbReference type="EMBL" id="SNT13791.1"/>
    </source>
</evidence>
<dbReference type="NCBIfam" id="TIGR02226">
    <property type="entry name" value="two_anch"/>
    <property type="match status" value="1"/>
</dbReference>
<reference evidence="3 4" key="1">
    <citation type="submission" date="2017-06" db="EMBL/GenBank/DDBJ databases">
        <authorList>
            <person name="Kim H.J."/>
            <person name="Triplett B.A."/>
        </authorList>
    </citation>
    <scope>NUCLEOTIDE SEQUENCE [LARGE SCALE GENOMIC DNA]</scope>
    <source>
        <strain evidence="3 4">DSM 19307</strain>
    </source>
</reference>
<dbReference type="PANTHER" id="PTHR37464:SF1">
    <property type="entry name" value="BLL2463 PROTEIN"/>
    <property type="match status" value="1"/>
</dbReference>
<evidence type="ECO:0000313" key="4">
    <source>
        <dbReference type="Proteomes" id="UP000198393"/>
    </source>
</evidence>
<accession>A0A239K709</accession>
<gene>
    <name evidence="3" type="ORF">SAMN05421640_2459</name>
</gene>
<sequence>MNFLWLLSLFIAVPLLVHLFSFKRAKKYYFSTIRFISSLTTKSRSKSRLKHFLILTSRTLLFISILLFVFILLKSNSKSVPGDYLIYYDNSLSNHIEQPKVNVKSSIQQIVSKKSVDGVYLDNLNNEIIRNDDYSGISEEESTFSLSPRNLKSRIQETNVSNVYLISDFQSYELNQDVEFLVDTLGSFHYVLTNNLNEYSNIAVDTLFVNPNPDNLSELSIAAGFNVFNMESGKIIIKLLKGSRQLSSVVKDISELNQVEFDIPIDMAGDFNLIIDGDEVAYDNDFHFVISKRAKPRVVIIDEKGIVNHAFSNRLLFELSQQSLSNLDYEFLKTSDLIVINSTSKLPTGILNQFSEKQFLIFPSGNDIDVNNLVNINTVNTEPSKSEIIIDENHPLLTGVFDEKIDEGLMPSVYKAYAIEGSYETIIPFRDDDPFLLKTGNVYFFNTVLKEPDGFQSDALFLPLLYQIAFTSTQEIKRPYYYPGDKILVQAEASDIPVKIKNQSTEVIPPFNSSPDGLVLEIPDEMVAGKYFLVREGDTLQQLAINIPKKESVMRAPTLDELETTLSNYPNVYVSSIGEADNDTLLGESDDIALWKYALILALLFVLSETMLHRYLK</sequence>
<dbReference type="InterPro" id="IPR011933">
    <property type="entry name" value="Double_TM_dom"/>
</dbReference>
<keyword evidence="1 3" id="KW-0812">Transmembrane</keyword>
<feature type="transmembrane region" description="Helical" evidence="1">
    <location>
        <begin position="6"/>
        <end position="22"/>
    </location>
</feature>
<keyword evidence="1" id="KW-1133">Transmembrane helix</keyword>
<protein>
    <submittedName>
        <fullName evidence="3">N-terminal double-transmembrane domain-containing protein</fullName>
    </submittedName>
</protein>
<evidence type="ECO:0000259" key="2">
    <source>
        <dbReference type="Pfam" id="PF07584"/>
    </source>
</evidence>
<evidence type="ECO:0000256" key="1">
    <source>
        <dbReference type="SAM" id="Phobius"/>
    </source>
</evidence>
<dbReference type="AlphaFoldDB" id="A0A239K709"/>
<feature type="transmembrane region" description="Helical" evidence="1">
    <location>
        <begin position="52"/>
        <end position="73"/>
    </location>
</feature>
<dbReference type="Proteomes" id="UP000198393">
    <property type="component" value="Unassembled WGS sequence"/>
</dbReference>
<dbReference type="PANTHER" id="PTHR37464">
    <property type="entry name" value="BLL2463 PROTEIN"/>
    <property type="match status" value="1"/>
</dbReference>
<keyword evidence="4" id="KW-1185">Reference proteome</keyword>
<dbReference type="RefSeq" id="WP_179213398.1">
    <property type="nucleotide sequence ID" value="NZ_FZPD01000004.1"/>
</dbReference>
<feature type="domain" description="Aerotolerance regulator N-terminal" evidence="2">
    <location>
        <begin position="3"/>
        <end position="67"/>
    </location>
</feature>
<dbReference type="Pfam" id="PF07584">
    <property type="entry name" value="BatA"/>
    <property type="match status" value="1"/>
</dbReference>
<dbReference type="InterPro" id="IPR024163">
    <property type="entry name" value="Aerotolerance_reg_N"/>
</dbReference>
<keyword evidence="1" id="KW-0472">Membrane</keyword>